<evidence type="ECO:0000313" key="5">
    <source>
        <dbReference type="Proteomes" id="UP000440125"/>
    </source>
</evidence>
<dbReference type="GO" id="GO:0005524">
    <property type="term" value="F:ATP binding"/>
    <property type="evidence" value="ECO:0007669"/>
    <property type="project" value="InterPro"/>
</dbReference>
<dbReference type="Pfam" id="PF00004">
    <property type="entry name" value="AAA"/>
    <property type="match status" value="1"/>
</dbReference>
<dbReference type="Gene3D" id="3.40.50.300">
    <property type="entry name" value="P-loop containing nucleotide triphosphate hydrolases"/>
    <property type="match status" value="2"/>
</dbReference>
<comment type="caution">
    <text evidence="4">The sequence shown here is derived from an EMBL/GenBank/DDBJ whole genome shotgun (WGS) entry which is preliminary data.</text>
</comment>
<keyword evidence="5" id="KW-1185">Reference proteome</keyword>
<feature type="coiled-coil region" evidence="1">
    <location>
        <begin position="5"/>
        <end position="32"/>
    </location>
</feature>
<dbReference type="InterPro" id="IPR003959">
    <property type="entry name" value="ATPase_AAA_core"/>
</dbReference>
<dbReference type="PANTHER" id="PTHR30121">
    <property type="entry name" value="UNCHARACTERIZED PROTEIN YJGR-RELATED"/>
    <property type="match status" value="1"/>
</dbReference>
<gene>
    <name evidence="4" type="ORF">D1867_06130</name>
</gene>
<dbReference type="RefSeq" id="WP_338077986.1">
    <property type="nucleotide sequence ID" value="NZ_WFIY01000004.1"/>
</dbReference>
<organism evidence="4 5">
    <name type="scientific">Acidianus infernus</name>
    <dbReference type="NCBI Taxonomy" id="12915"/>
    <lineage>
        <taxon>Archaea</taxon>
        <taxon>Thermoproteota</taxon>
        <taxon>Thermoprotei</taxon>
        <taxon>Sulfolobales</taxon>
        <taxon>Sulfolobaceae</taxon>
        <taxon>Acidianus</taxon>
    </lineage>
</organism>
<protein>
    <submittedName>
        <fullName evidence="4">DUF87 domain-containing protein</fullName>
    </submittedName>
</protein>
<name>A0A6A9QLN6_ACIIN</name>
<dbReference type="AlphaFoldDB" id="A0A6A9QLN6"/>
<evidence type="ECO:0000256" key="1">
    <source>
        <dbReference type="SAM" id="Coils"/>
    </source>
</evidence>
<keyword evidence="1" id="KW-0175">Coiled coil</keyword>
<dbReference type="InterPro" id="IPR051162">
    <property type="entry name" value="T4SS_component"/>
</dbReference>
<evidence type="ECO:0000259" key="3">
    <source>
        <dbReference type="Pfam" id="PF01935"/>
    </source>
</evidence>
<dbReference type="PANTHER" id="PTHR30121:SF1">
    <property type="entry name" value="AAA+ ATPASE DOMAIN-CONTAINING PROTEIN"/>
    <property type="match status" value="1"/>
</dbReference>
<accession>A0A6A9QLN6</accession>
<dbReference type="GO" id="GO:0016887">
    <property type="term" value="F:ATP hydrolysis activity"/>
    <property type="evidence" value="ECO:0007669"/>
    <property type="project" value="InterPro"/>
</dbReference>
<evidence type="ECO:0000313" key="4">
    <source>
        <dbReference type="EMBL" id="MUM64828.1"/>
    </source>
</evidence>
<feature type="domain" description="ATPase AAA-type core" evidence="2">
    <location>
        <begin position="490"/>
        <end position="556"/>
    </location>
</feature>
<dbReference type="EMBL" id="WFIY01000004">
    <property type="protein sequence ID" value="MUM64828.1"/>
    <property type="molecule type" value="Genomic_DNA"/>
</dbReference>
<dbReference type="InterPro" id="IPR002789">
    <property type="entry name" value="HerA_central"/>
</dbReference>
<feature type="domain" description="Helicase HerA central" evidence="3">
    <location>
        <begin position="165"/>
        <end position="384"/>
    </location>
</feature>
<dbReference type="InterPro" id="IPR027417">
    <property type="entry name" value="P-loop_NTPase"/>
</dbReference>
<dbReference type="SUPFAM" id="SSF52540">
    <property type="entry name" value="P-loop containing nucleoside triphosphate hydrolases"/>
    <property type="match status" value="1"/>
</dbReference>
<proteinExistence type="predicted"/>
<reference evidence="4 5" key="1">
    <citation type="submission" date="2019-10" db="EMBL/GenBank/DDBJ databases">
        <title>Genome Sequences from Six Type Strain Members of the Archaeal Family Sulfolobaceae: Acidianus ambivalens, Acidianus infernus, Metallosphaera prunae, Stygiolobus azoricus, Sulfolobus metallicus, and Sulfurisphaera ohwakuensis.</title>
        <authorList>
            <person name="Counts J.A."/>
            <person name="Kelly R.M."/>
        </authorList>
    </citation>
    <scope>NUCLEOTIDE SEQUENCE [LARGE SCALE GENOMIC DNA]</scope>
    <source>
        <strain evidence="4 5">DSM 3191</strain>
    </source>
</reference>
<sequence>MEERNLDEEGIIKDLENKLNAAEEDARKNGEIIGRVTRYRTVRLEEKELIGVDISFKDYMRSNVSRGQYLAIRTILRPVVIVGQVVSISRSDILAEIGIREVNSRRDPASIITDTFLGIDPISELDEEKNIVRPAVTPIDPQSPVFIPTPSLLEKVLRIPEEGITIGRIFSGGEETDAKVRLDENTLVHHTLVLGTTGSGKTTLLKSILYSKDLDKQTMVFDRQGDFVNFLISKKEKFTVLMPVTSKMGNSAKDFLDTFASTYGCKVLEYESGALICNDTEVDVIPYSINFFDNIRNFHKLTPYFTPKASMYWEPIIDKTLELLKSSLNKIFNNSIDDNILNKILRDKVTPGSLAEIGNKISISPTLLNELNLKSNSKNISTSFVSFSQGNLTISLNKVFQDVMEGLDIFPSTKDAIIRTLKAYDGYGIFTVKGTVDFDPEKAFKLNDKIIVDLSFVMNYSASIEAVATIAYKILEDLFKWKTELYSKKSPENKLTLIIMDEAHEYFPQGNSEAVAKDIIEELINKIMRLGRVRRIGVILATHMPDDLNPLVLQLTNTKIVMRNDINVIKKMGMENYEDFLLHATPGLAIINSLNFAGIQLKTLIP</sequence>
<evidence type="ECO:0000259" key="2">
    <source>
        <dbReference type="Pfam" id="PF00004"/>
    </source>
</evidence>
<dbReference type="Proteomes" id="UP000440125">
    <property type="component" value="Unassembled WGS sequence"/>
</dbReference>
<dbReference type="Pfam" id="PF01935">
    <property type="entry name" value="DUF87"/>
    <property type="match status" value="1"/>
</dbReference>